<evidence type="ECO:0000313" key="1">
    <source>
        <dbReference type="EMBL" id="AVM87371.1"/>
    </source>
</evidence>
<accession>A0A2P1GN06</accession>
<proteinExistence type="predicted"/>
<protein>
    <submittedName>
        <fullName evidence="1">Uncharacterized protein</fullName>
    </submittedName>
</protein>
<evidence type="ECO:0000313" key="2">
    <source>
        <dbReference type="Proteomes" id="UP000297063"/>
    </source>
</evidence>
<dbReference type="RefSeq" id="YP_010790488.1">
    <property type="nucleotide sequence ID" value="NC_075440.1"/>
</dbReference>
<keyword evidence="2" id="KW-1185">Reference proteome</keyword>
<sequence length="114" mass="12751">MTIIITIKVIPRRGTNITTLIHHYNSLIIDPLILPHLKGQTLIIRKFGQQNLLELMTPRSCYMLASALHKPDEPGKARLLVTAMEGTLEEGLYTIVDAALDFNVDLESVEVNDT</sequence>
<dbReference type="Proteomes" id="UP000297063">
    <property type="component" value="Segment"/>
</dbReference>
<organism evidence="1">
    <name type="scientific">Wenling tonguesole paramyxovirus</name>
    <dbReference type="NCBI Taxonomy" id="2116454"/>
    <lineage>
        <taxon>Viruses</taxon>
        <taxon>Riboviria</taxon>
        <taxon>Orthornavirae</taxon>
        <taxon>Negarnaviricota</taxon>
        <taxon>Haploviricotina</taxon>
        <taxon>Monjiviricetes</taxon>
        <taxon>Mononegavirales</taxon>
        <taxon>Paramyxoviridae</taxon>
        <taxon>Glossavirinae</taxon>
        <taxon>Cynoglossusvirus</taxon>
        <taxon>Cynoglossusvirus cynoglossi</taxon>
    </lineage>
</organism>
<reference evidence="1" key="1">
    <citation type="journal article" date="2018" name="Nature">
        <title>The evolutionary history of vertebrate RNA viruses.</title>
        <authorList>
            <person name="Shi M."/>
            <person name="Lin X.D."/>
            <person name="Chen X."/>
            <person name="Tian J.H."/>
            <person name="Chen L.J."/>
            <person name="Li K."/>
            <person name="Wang W."/>
            <person name="Eden J.S."/>
            <person name="Shen J.J."/>
            <person name="Liu L."/>
            <person name="Holmes E.C."/>
            <person name="Zhang Y.Z."/>
        </authorList>
    </citation>
    <scope>NUCLEOTIDE SEQUENCE [LARGE SCALE GENOMIC DNA]</scope>
    <source>
        <strain evidence="1">XYHYC190750</strain>
    </source>
</reference>
<dbReference type="KEGG" id="vg:80527885"/>
<dbReference type="EMBL" id="MG600059">
    <property type="protein sequence ID" value="AVM87371.1"/>
    <property type="molecule type" value="Viral_cRNA"/>
</dbReference>
<dbReference type="GeneID" id="80527885"/>
<name>A0A2P1GN06_9MONO</name>